<feature type="compositionally biased region" description="Basic residues" evidence="2">
    <location>
        <begin position="351"/>
        <end position="361"/>
    </location>
</feature>
<feature type="compositionally biased region" description="Polar residues" evidence="2">
    <location>
        <begin position="274"/>
        <end position="303"/>
    </location>
</feature>
<feature type="compositionally biased region" description="Basic and acidic residues" evidence="2">
    <location>
        <begin position="428"/>
        <end position="439"/>
    </location>
</feature>
<sequence>MVTLAAQPTSSFDQGGPWIGHGNPPVYANSEIQSPREHLDYSRRSSMANSFTAAPGPPTHPYLYHPPGEVIDPYFDTPDHNYQAQQQQQQQRMLNPGFGHGGVHMPQLPEHQHQHQQQQQQQQQQHYQHQHQQPYPPQHPQHPQHPQQHQQQYPPQQLPQQVPHQIQHQQIPQQHPPQQQAQPGIVFQQPQWNGPVTNQEPMQLQQHAMARVQTPIQSPTMPGTPAFAFGNGAVPVAEAQPNYIFAQQPQVGFPVPQPAPVHQTHPMNYPMNQSGPPFNSSIHNSFTSTPPAYTDSRSASFSGPSFPEQPSMPEPSYLVSAPMPDNSGPIPVGPPSAVPQNALFRAPTTVVKKRAAPKKTPNKVCKPSPKASSDALNKRAKACASSATTAKAREREKEREASSSPTATSAKATSTEPSTSPALADVGTKLEDTSIKSDGHSPAAASTSDANIETAGTPKSQGNMVGFESIAQFSLSQIFEKSKQDEEEKQLLARQVENLEKELENLRKENESLRQKGSHEIQE</sequence>
<feature type="compositionally biased region" description="Low complexity" evidence="2">
    <location>
        <begin position="144"/>
        <end position="182"/>
    </location>
</feature>
<dbReference type="STRING" id="177199.A0A420YCH6"/>
<gene>
    <name evidence="3" type="ORF">DL546_006127</name>
</gene>
<evidence type="ECO:0000313" key="4">
    <source>
        <dbReference type="Proteomes" id="UP000275385"/>
    </source>
</evidence>
<proteinExistence type="predicted"/>
<name>A0A420YCH6_9PEZI</name>
<dbReference type="AlphaFoldDB" id="A0A420YCH6"/>
<feature type="compositionally biased region" description="Polar residues" evidence="2">
    <location>
        <begin position="1"/>
        <end position="13"/>
    </location>
</feature>
<organism evidence="3 4">
    <name type="scientific">Coniochaeta pulveracea</name>
    <dbReference type="NCBI Taxonomy" id="177199"/>
    <lineage>
        <taxon>Eukaryota</taxon>
        <taxon>Fungi</taxon>
        <taxon>Dikarya</taxon>
        <taxon>Ascomycota</taxon>
        <taxon>Pezizomycotina</taxon>
        <taxon>Sordariomycetes</taxon>
        <taxon>Sordariomycetidae</taxon>
        <taxon>Coniochaetales</taxon>
        <taxon>Coniochaetaceae</taxon>
        <taxon>Coniochaeta</taxon>
    </lineage>
</organism>
<feature type="compositionally biased region" description="Low complexity" evidence="2">
    <location>
        <begin position="115"/>
        <end position="133"/>
    </location>
</feature>
<protein>
    <submittedName>
        <fullName evidence="3">Uncharacterized protein</fullName>
    </submittedName>
</protein>
<evidence type="ECO:0000256" key="2">
    <source>
        <dbReference type="SAM" id="MobiDB-lite"/>
    </source>
</evidence>
<reference evidence="3 4" key="1">
    <citation type="submission" date="2018-08" db="EMBL/GenBank/DDBJ databases">
        <title>Draft genome of the lignicolous fungus Coniochaeta pulveracea.</title>
        <authorList>
            <person name="Borstlap C.J."/>
            <person name="De Witt R.N."/>
            <person name="Botha A."/>
            <person name="Volschenk H."/>
        </authorList>
    </citation>
    <scope>NUCLEOTIDE SEQUENCE [LARGE SCALE GENOMIC DNA]</scope>
    <source>
        <strain evidence="3 4">CAB683</strain>
    </source>
</reference>
<feature type="compositionally biased region" description="Basic and acidic residues" evidence="2">
    <location>
        <begin position="34"/>
        <end position="43"/>
    </location>
</feature>
<feature type="region of interest" description="Disordered" evidence="2">
    <location>
        <begin position="274"/>
        <end position="463"/>
    </location>
</feature>
<evidence type="ECO:0000256" key="1">
    <source>
        <dbReference type="SAM" id="Coils"/>
    </source>
</evidence>
<dbReference type="Proteomes" id="UP000275385">
    <property type="component" value="Unassembled WGS sequence"/>
</dbReference>
<keyword evidence="1" id="KW-0175">Coiled coil</keyword>
<feature type="coiled-coil region" evidence="1">
    <location>
        <begin position="482"/>
        <end position="523"/>
    </location>
</feature>
<keyword evidence="4" id="KW-1185">Reference proteome</keyword>
<evidence type="ECO:0000313" key="3">
    <source>
        <dbReference type="EMBL" id="RKU45554.1"/>
    </source>
</evidence>
<feature type="region of interest" description="Disordered" evidence="2">
    <location>
        <begin position="1"/>
        <end position="182"/>
    </location>
</feature>
<feature type="compositionally biased region" description="Low complexity" evidence="2">
    <location>
        <begin position="402"/>
        <end position="422"/>
    </location>
</feature>
<feature type="compositionally biased region" description="Basic and acidic residues" evidence="2">
    <location>
        <begin position="391"/>
        <end position="401"/>
    </location>
</feature>
<comment type="caution">
    <text evidence="3">The sequence shown here is derived from an EMBL/GenBank/DDBJ whole genome shotgun (WGS) entry which is preliminary data.</text>
</comment>
<dbReference type="EMBL" id="QVQW01000020">
    <property type="protein sequence ID" value="RKU45554.1"/>
    <property type="molecule type" value="Genomic_DNA"/>
</dbReference>
<accession>A0A420YCH6</accession>